<feature type="region of interest" description="Disordered" evidence="1">
    <location>
        <begin position="120"/>
        <end position="225"/>
    </location>
</feature>
<comment type="caution">
    <text evidence="2">The sequence shown here is derived from an EMBL/GenBank/DDBJ whole genome shotgun (WGS) entry which is preliminary data.</text>
</comment>
<organism evidence="2 3">
    <name type="scientific">Streptomyces inhibens</name>
    <dbReference type="NCBI Taxonomy" id="2293571"/>
    <lineage>
        <taxon>Bacteria</taxon>
        <taxon>Bacillati</taxon>
        <taxon>Actinomycetota</taxon>
        <taxon>Actinomycetes</taxon>
        <taxon>Kitasatosporales</taxon>
        <taxon>Streptomycetaceae</taxon>
        <taxon>Streptomyces</taxon>
    </lineage>
</organism>
<evidence type="ECO:0000313" key="2">
    <source>
        <dbReference type="EMBL" id="REK91118.1"/>
    </source>
</evidence>
<evidence type="ECO:0000313" key="3">
    <source>
        <dbReference type="Proteomes" id="UP000262477"/>
    </source>
</evidence>
<dbReference type="EMBL" id="QUAC01000042">
    <property type="protein sequence ID" value="REK91118.1"/>
    <property type="molecule type" value="Genomic_DNA"/>
</dbReference>
<protein>
    <submittedName>
        <fullName evidence="2">Uncharacterized protein</fullName>
    </submittedName>
</protein>
<dbReference type="AlphaFoldDB" id="A0A371Q8W5"/>
<proteinExistence type="predicted"/>
<dbReference type="InterPro" id="IPR006764">
    <property type="entry name" value="SAM_dep_MeTrfase_SAV2177_type"/>
</dbReference>
<sequence length="225" mass="24634">MTTPELDDYQWEPVTTARVHDYLSGGTDNYAADRELAHQLLQTAPWLRIMVRINTTCPNGHVRRVCGDFRVRIRRGGRGERSGGAHGLPRRHLPGLERRWHVYRRGRRAHLCRVRAYPPRAGRPARRRCLPRPAPHHAGALGQDPAPRRPQRLLLPGVDGGLLQAGQGGRAALAAAQHVPELPQRPAIHDPRPPAANSTGPGPVRTGHAADGPRGTTPASGHRPG</sequence>
<dbReference type="InterPro" id="IPR029063">
    <property type="entry name" value="SAM-dependent_MTases_sf"/>
</dbReference>
<dbReference type="Pfam" id="PF04672">
    <property type="entry name" value="Methyltransf_19"/>
    <property type="match status" value="1"/>
</dbReference>
<feature type="compositionally biased region" description="Low complexity" evidence="1">
    <location>
        <begin position="152"/>
        <end position="177"/>
    </location>
</feature>
<dbReference type="Gene3D" id="3.40.50.150">
    <property type="entry name" value="Vaccinia Virus protein VP39"/>
    <property type="match status" value="1"/>
</dbReference>
<gene>
    <name evidence="2" type="ORF">DY245_06555</name>
</gene>
<evidence type="ECO:0000256" key="1">
    <source>
        <dbReference type="SAM" id="MobiDB-lite"/>
    </source>
</evidence>
<keyword evidence="3" id="KW-1185">Reference proteome</keyword>
<name>A0A371Q8W5_STRIH</name>
<accession>A0A371Q8W5</accession>
<dbReference type="Proteomes" id="UP000262477">
    <property type="component" value="Unassembled WGS sequence"/>
</dbReference>
<reference evidence="2 3" key="1">
    <citation type="submission" date="2018-08" db="EMBL/GenBank/DDBJ databases">
        <title>Streptomyces NEAU-D10 sp. nov., a novel Actinomycete isolated from soil.</title>
        <authorList>
            <person name="Jin L."/>
        </authorList>
    </citation>
    <scope>NUCLEOTIDE SEQUENCE [LARGE SCALE GENOMIC DNA]</scope>
    <source>
        <strain evidence="2 3">NEAU-D10</strain>
    </source>
</reference>